<dbReference type="EMBL" id="CP066775">
    <property type="protein sequence ID" value="QQL48574.1"/>
    <property type="molecule type" value="Genomic_DNA"/>
</dbReference>
<gene>
    <name evidence="1" type="ORF">GO620_010305</name>
</gene>
<dbReference type="InterPro" id="IPR018490">
    <property type="entry name" value="cNMP-bd_dom_sf"/>
</dbReference>
<proteinExistence type="predicted"/>
<dbReference type="InterPro" id="IPR014710">
    <property type="entry name" value="RmlC-like_jellyroll"/>
</dbReference>
<dbReference type="PROSITE" id="PS00888">
    <property type="entry name" value="CNMP_BINDING_1"/>
    <property type="match status" value="1"/>
</dbReference>
<dbReference type="RefSeq" id="WP_157525197.1">
    <property type="nucleotide sequence ID" value="NZ_CP066775.1"/>
</dbReference>
<evidence type="ECO:0000313" key="2">
    <source>
        <dbReference type="Proteomes" id="UP000429232"/>
    </source>
</evidence>
<dbReference type="Gene3D" id="2.60.120.10">
    <property type="entry name" value="Jelly Rolls"/>
    <property type="match status" value="1"/>
</dbReference>
<protein>
    <submittedName>
        <fullName evidence="1">Crp/Fnr family transcriptional regulator</fullName>
    </submittedName>
</protein>
<dbReference type="Proteomes" id="UP000429232">
    <property type="component" value="Chromosome"/>
</dbReference>
<sequence length="189" mass="21560">MHASLKQYLDGKIMLSPADEEYVDCKFKPRSTKRNEILVEKGDTARHIYFVVKGCLRVFLISDAGNESTRFLIFEGRMGTAFPSFINQRASVAAVQSIEASEILMLSHSDRELLLKNILGWERMERVGIEQDYIASIERIESFLSMDAKDRYAILLRKSPEIVKRLPAKIVADYLGISQETLSRLKAKN</sequence>
<dbReference type="CDD" id="cd00038">
    <property type="entry name" value="CAP_ED"/>
    <property type="match status" value="1"/>
</dbReference>
<organism evidence="1 2">
    <name type="scientific">Mucilaginibacter ginkgonis</name>
    <dbReference type="NCBI Taxonomy" id="2682091"/>
    <lineage>
        <taxon>Bacteria</taxon>
        <taxon>Pseudomonadati</taxon>
        <taxon>Bacteroidota</taxon>
        <taxon>Sphingobacteriia</taxon>
        <taxon>Sphingobacteriales</taxon>
        <taxon>Sphingobacteriaceae</taxon>
        <taxon>Mucilaginibacter</taxon>
    </lineage>
</organism>
<reference evidence="1 2" key="1">
    <citation type="submission" date="2020-12" db="EMBL/GenBank/DDBJ databases">
        <title>HMF7856_wgs.fasta genome submission.</title>
        <authorList>
            <person name="Kang H."/>
            <person name="Kim H."/>
            <person name="Joh K."/>
        </authorList>
    </citation>
    <scope>NUCLEOTIDE SEQUENCE [LARGE SCALE GENOMIC DNA]</scope>
    <source>
        <strain evidence="1 2">HMF7856</strain>
    </source>
</reference>
<dbReference type="AlphaFoldDB" id="A0A6I4HZ04"/>
<name>A0A6I4HZ04_9SPHI</name>
<dbReference type="PROSITE" id="PS50042">
    <property type="entry name" value="CNMP_BINDING_3"/>
    <property type="match status" value="1"/>
</dbReference>
<dbReference type="Pfam" id="PF00027">
    <property type="entry name" value="cNMP_binding"/>
    <property type="match status" value="1"/>
</dbReference>
<dbReference type="InterPro" id="IPR018488">
    <property type="entry name" value="cNMP-bd_CS"/>
</dbReference>
<keyword evidence="2" id="KW-1185">Reference proteome</keyword>
<accession>A0A6I4HZ04</accession>
<dbReference type="KEGG" id="mgik:GO620_010305"/>
<evidence type="ECO:0000313" key="1">
    <source>
        <dbReference type="EMBL" id="QQL48574.1"/>
    </source>
</evidence>
<dbReference type="SUPFAM" id="SSF51206">
    <property type="entry name" value="cAMP-binding domain-like"/>
    <property type="match status" value="1"/>
</dbReference>
<dbReference type="InterPro" id="IPR000595">
    <property type="entry name" value="cNMP-bd_dom"/>
</dbReference>